<reference evidence="2 3" key="1">
    <citation type="submission" date="2018-08" db="EMBL/GenBank/DDBJ databases">
        <title>A genome reference for cultivated species of the human gut microbiota.</title>
        <authorList>
            <person name="Zou Y."/>
            <person name="Xue W."/>
            <person name="Luo G."/>
        </authorList>
    </citation>
    <scope>NUCLEOTIDE SEQUENCE [LARGE SCALE GENOMIC DNA]</scope>
    <source>
        <strain evidence="2 3">TF09-22</strain>
    </source>
</reference>
<dbReference type="EMBL" id="QSRB01000001">
    <property type="protein sequence ID" value="RGK88019.1"/>
    <property type="molecule type" value="Genomic_DNA"/>
</dbReference>
<sequence length="189" mass="21882">MNIQEFNRRILQYQKQLADLTRRRMPVLAGNIAKRHIEENFRKGGFTHNGFHKWKETKRQRNGGSSAGSQYGPLLSGRNHLSGNIQYTPGDGQVTIFTRAPYAGIHNWGGIVRPTVTPQMRRFAWAQHYREAGKDKKKDTFWKRLALTKKTKLTINIPQRQFMPSKPGSELIRKVNDKLNTEVEKIINQ</sequence>
<protein>
    <recommendedName>
        <fullName evidence="4">Mu-like prophage protein gpG</fullName>
    </recommendedName>
</protein>
<organism evidence="2 3">
    <name type="scientific">Bacteroides uniformis</name>
    <dbReference type="NCBI Taxonomy" id="820"/>
    <lineage>
        <taxon>Bacteria</taxon>
        <taxon>Pseudomonadati</taxon>
        <taxon>Bacteroidota</taxon>
        <taxon>Bacteroidia</taxon>
        <taxon>Bacteroidales</taxon>
        <taxon>Bacteroidaceae</taxon>
        <taxon>Bacteroides</taxon>
    </lineage>
</organism>
<comment type="caution">
    <text evidence="2">The sequence shown here is derived from an EMBL/GenBank/DDBJ whole genome shotgun (WGS) entry which is preliminary data.</text>
</comment>
<dbReference type="AlphaFoldDB" id="A0A3E4Q6J2"/>
<feature type="region of interest" description="Disordered" evidence="1">
    <location>
        <begin position="50"/>
        <end position="75"/>
    </location>
</feature>
<accession>A0A3E4Q6J2</accession>
<name>A0A3E4Q6J2_BACUN</name>
<proteinExistence type="predicted"/>
<dbReference type="RefSeq" id="WP_117703124.1">
    <property type="nucleotide sequence ID" value="NZ_CAXSSZ010000025.1"/>
</dbReference>
<dbReference type="Proteomes" id="UP000260874">
    <property type="component" value="Unassembled WGS sequence"/>
</dbReference>
<evidence type="ECO:0000313" key="3">
    <source>
        <dbReference type="Proteomes" id="UP000260874"/>
    </source>
</evidence>
<gene>
    <name evidence="2" type="ORF">DXC91_00110</name>
</gene>
<evidence type="ECO:0008006" key="4">
    <source>
        <dbReference type="Google" id="ProtNLM"/>
    </source>
</evidence>
<evidence type="ECO:0000313" key="2">
    <source>
        <dbReference type="EMBL" id="RGK88019.1"/>
    </source>
</evidence>
<evidence type="ECO:0000256" key="1">
    <source>
        <dbReference type="SAM" id="MobiDB-lite"/>
    </source>
</evidence>